<dbReference type="InterPro" id="IPR036869">
    <property type="entry name" value="J_dom_sf"/>
</dbReference>
<comment type="caution">
    <text evidence="6">The sequence shown here is derived from an EMBL/GenBank/DDBJ whole genome shotgun (WGS) entry which is preliminary data.</text>
</comment>
<dbReference type="PANTHER" id="PTHR37042">
    <property type="entry name" value="OUTER MEMBRANE PROTEIN RV1973"/>
    <property type="match status" value="1"/>
</dbReference>
<feature type="compositionally biased region" description="Low complexity" evidence="3">
    <location>
        <begin position="135"/>
        <end position="149"/>
    </location>
</feature>
<sequence>MSASWYEVLGVARDASTEEIRDAWRDAIADFDPTDRRFGLYNDAAKVLLDAEARAAYDATLPEPEPEPEPVAAPTPGSDASAPDPAAEDDLADDDLADDDLADLDEDDEEFDESADEDGADDDLEEMDPAGDPRSGLAGAASSGSLADDGTAARPVPGWLLIALALATLICAGVAGYFQFAADDSDDVEQAIAEARAVADESFGDVLTYRWDDLETARDRAAEVLTPAYYENSFAAIWNLVQASAQEVKAVVTTDVLATGVVRASDDAKRVELVAVLRNQVTNAAGDQGTGFVMVGLTMVEKGGSWLVDDISGIDGGDADDQGGAGSTPAPQSSTSPSGAPAPEPGASPAE</sequence>
<reference evidence="6 7" key="1">
    <citation type="journal article" date="2019" name="Int. J. Syst. Evol. Microbiol.">
        <title>The Global Catalogue of Microorganisms (GCM) 10K type strain sequencing project: providing services to taxonomists for standard genome sequencing and annotation.</title>
        <authorList>
            <consortium name="The Broad Institute Genomics Platform"/>
            <consortium name="The Broad Institute Genome Sequencing Center for Infectious Disease"/>
            <person name="Wu L."/>
            <person name="Ma J."/>
        </authorList>
    </citation>
    <scope>NUCLEOTIDE SEQUENCE [LARGE SCALE GENOMIC DNA]</scope>
    <source>
        <strain evidence="6 7">JCM 13008</strain>
    </source>
</reference>
<evidence type="ECO:0000259" key="5">
    <source>
        <dbReference type="PROSITE" id="PS50076"/>
    </source>
</evidence>
<keyword evidence="7" id="KW-1185">Reference proteome</keyword>
<feature type="transmembrane region" description="Helical" evidence="4">
    <location>
        <begin position="159"/>
        <end position="180"/>
    </location>
</feature>
<keyword evidence="2 4" id="KW-0472">Membrane</keyword>
<dbReference type="PANTHER" id="PTHR37042:SF4">
    <property type="entry name" value="OUTER MEMBRANE PROTEIN RV1973"/>
    <property type="match status" value="1"/>
</dbReference>
<evidence type="ECO:0000313" key="6">
    <source>
        <dbReference type="EMBL" id="GAA1098408.1"/>
    </source>
</evidence>
<keyword evidence="4" id="KW-0812">Transmembrane</keyword>
<dbReference type="Pfam" id="PF00226">
    <property type="entry name" value="DnaJ"/>
    <property type="match status" value="1"/>
</dbReference>
<organism evidence="6 7">
    <name type="scientific">Nocardioides dubius</name>
    <dbReference type="NCBI Taxonomy" id="317019"/>
    <lineage>
        <taxon>Bacteria</taxon>
        <taxon>Bacillati</taxon>
        <taxon>Actinomycetota</taxon>
        <taxon>Actinomycetes</taxon>
        <taxon>Propionibacteriales</taxon>
        <taxon>Nocardioidaceae</taxon>
        <taxon>Nocardioides</taxon>
    </lineage>
</organism>
<name>A0ABN1TQT3_9ACTN</name>
<keyword evidence="4" id="KW-1133">Transmembrane helix</keyword>
<dbReference type="InterPro" id="IPR001623">
    <property type="entry name" value="DnaJ_domain"/>
</dbReference>
<dbReference type="Gene3D" id="1.10.287.110">
    <property type="entry name" value="DnaJ domain"/>
    <property type="match status" value="1"/>
</dbReference>
<feature type="region of interest" description="Disordered" evidence="3">
    <location>
        <begin position="310"/>
        <end position="351"/>
    </location>
</feature>
<feature type="compositionally biased region" description="Low complexity" evidence="3">
    <location>
        <begin position="327"/>
        <end position="339"/>
    </location>
</feature>
<feature type="region of interest" description="Disordered" evidence="3">
    <location>
        <begin position="106"/>
        <end position="149"/>
    </location>
</feature>
<evidence type="ECO:0000313" key="7">
    <source>
        <dbReference type="Proteomes" id="UP001501581"/>
    </source>
</evidence>
<dbReference type="RefSeq" id="WP_343992887.1">
    <property type="nucleotide sequence ID" value="NZ_BAAALG010000006.1"/>
</dbReference>
<dbReference type="PROSITE" id="PS50076">
    <property type="entry name" value="DNAJ_2"/>
    <property type="match status" value="1"/>
</dbReference>
<feature type="compositionally biased region" description="Acidic residues" evidence="3">
    <location>
        <begin position="106"/>
        <end position="129"/>
    </location>
</feature>
<feature type="compositionally biased region" description="Pro residues" evidence="3">
    <location>
        <begin position="340"/>
        <end position="351"/>
    </location>
</feature>
<protein>
    <recommendedName>
        <fullName evidence="5">J domain-containing protein</fullName>
    </recommendedName>
</protein>
<comment type="subcellular location">
    <subcellularLocation>
        <location evidence="1">Membrane</location>
    </subcellularLocation>
</comment>
<dbReference type="SUPFAM" id="SSF46565">
    <property type="entry name" value="Chaperone J-domain"/>
    <property type="match status" value="1"/>
</dbReference>
<accession>A0ABN1TQT3</accession>
<feature type="region of interest" description="Disordered" evidence="3">
    <location>
        <begin position="57"/>
        <end position="93"/>
    </location>
</feature>
<evidence type="ECO:0000256" key="3">
    <source>
        <dbReference type="SAM" id="MobiDB-lite"/>
    </source>
</evidence>
<proteinExistence type="predicted"/>
<evidence type="ECO:0000256" key="2">
    <source>
        <dbReference type="ARBA" id="ARBA00023136"/>
    </source>
</evidence>
<feature type="domain" description="J" evidence="5">
    <location>
        <begin position="4"/>
        <end position="61"/>
    </location>
</feature>
<evidence type="ECO:0000256" key="4">
    <source>
        <dbReference type="SAM" id="Phobius"/>
    </source>
</evidence>
<dbReference type="Proteomes" id="UP001501581">
    <property type="component" value="Unassembled WGS sequence"/>
</dbReference>
<dbReference type="EMBL" id="BAAALG010000006">
    <property type="protein sequence ID" value="GAA1098408.1"/>
    <property type="molecule type" value="Genomic_DNA"/>
</dbReference>
<dbReference type="CDD" id="cd06257">
    <property type="entry name" value="DnaJ"/>
    <property type="match status" value="1"/>
</dbReference>
<gene>
    <name evidence="6" type="ORF">GCM10009668_14750</name>
</gene>
<evidence type="ECO:0000256" key="1">
    <source>
        <dbReference type="ARBA" id="ARBA00004370"/>
    </source>
</evidence>